<evidence type="ECO:0000256" key="4">
    <source>
        <dbReference type="ARBA" id="ARBA00023471"/>
    </source>
</evidence>
<feature type="domain" description="Siroheme decarboxylase NirL-like HTH" evidence="7">
    <location>
        <begin position="174"/>
        <end position="219"/>
    </location>
</feature>
<evidence type="ECO:0000259" key="7">
    <source>
        <dbReference type="Pfam" id="PF22451"/>
    </source>
</evidence>
<comment type="similarity">
    <text evidence="3">Belongs to the Ahb/Nir family.</text>
</comment>
<dbReference type="PANTHER" id="PTHR43413:SF1">
    <property type="entry name" value="SIROHEME DECARBOXYLASE NIRL SUBUNIT"/>
    <property type="match status" value="1"/>
</dbReference>
<feature type="domain" description="Siroheme decarboxylase AsnC-like ligand binding" evidence="6">
    <location>
        <begin position="71"/>
        <end position="134"/>
    </location>
</feature>
<dbReference type="KEGG" id="otd:J1M35_08995"/>
<dbReference type="EMBL" id="CP071796">
    <property type="protein sequence ID" value="QTD47327.1"/>
    <property type="molecule type" value="Genomic_DNA"/>
</dbReference>
<dbReference type="RefSeq" id="WP_208011285.1">
    <property type="nucleotide sequence ID" value="NZ_CP071796.1"/>
</dbReference>
<dbReference type="InterPro" id="IPR040523">
    <property type="entry name" value="AsnC_trans_reg2"/>
</dbReference>
<dbReference type="Gene3D" id="1.10.10.2890">
    <property type="match status" value="1"/>
</dbReference>
<proteinExistence type="inferred from homology"/>
<comment type="catalytic activity">
    <reaction evidence="5">
        <text>siroheme + 2 H(+) = 12,18-didecarboxysiroheme + 2 CO2</text>
        <dbReference type="Rhea" id="RHEA:19093"/>
        <dbReference type="ChEBI" id="CHEBI:15378"/>
        <dbReference type="ChEBI" id="CHEBI:16526"/>
        <dbReference type="ChEBI" id="CHEBI:60052"/>
        <dbReference type="ChEBI" id="CHEBI:140497"/>
        <dbReference type="EC" id="4.1.1.111"/>
    </reaction>
</comment>
<dbReference type="Gene3D" id="3.30.70.3460">
    <property type="match status" value="2"/>
</dbReference>
<feature type="domain" description="Siroheme decarboxylase AsnC-like ligand binding" evidence="6">
    <location>
        <begin position="230"/>
        <end position="316"/>
    </location>
</feature>
<organism evidence="8 9">
    <name type="scientific">Ottowia testudinis</name>
    <dbReference type="NCBI Taxonomy" id="2816950"/>
    <lineage>
        <taxon>Bacteria</taxon>
        <taxon>Pseudomonadati</taxon>
        <taxon>Pseudomonadota</taxon>
        <taxon>Betaproteobacteria</taxon>
        <taxon>Burkholderiales</taxon>
        <taxon>Comamonadaceae</taxon>
        <taxon>Ottowia</taxon>
    </lineage>
</organism>
<sequence>MRAGHADVGLSERLLNNWQRGFPLSNRPFALVGQAEGATENEVINLFADGMQRSAISRIGGVWAPGVGGAALLCAMAVPPERLKAVAALVSAHPGVNHNYEREHVLNLWFVITGTGAEPVEQALATIESEAALPVTRLKMVRPYRIDLGFDLHRPAVGGSAIRQRPPRVEAADHDLAALVEAGLPLVAEPFATWADQLGVPTANVLGRIQAWLDAGTLRRFGLVVRHHEVGFASNAMTVFNIDDAQVDALGERLATQPGVTLCYRRERAPGWPYNLYCMVHGRSRDQTLALLHAAIAAAGLSEQPRQVLFSRRRFKQTGARYFRPLPEAPHVR</sequence>
<dbReference type="EC" id="4.1.1.111" evidence="4"/>
<evidence type="ECO:0000256" key="1">
    <source>
        <dbReference type="ARBA" id="ARBA00023239"/>
    </source>
</evidence>
<keyword evidence="1" id="KW-0456">Lyase</keyword>
<dbReference type="AlphaFoldDB" id="A0A975H7R4"/>
<evidence type="ECO:0000313" key="9">
    <source>
        <dbReference type="Proteomes" id="UP000663903"/>
    </source>
</evidence>
<dbReference type="Proteomes" id="UP000663903">
    <property type="component" value="Chromosome"/>
</dbReference>
<gene>
    <name evidence="8" type="ORF">J1M35_08995</name>
</gene>
<evidence type="ECO:0000256" key="3">
    <source>
        <dbReference type="ARBA" id="ARBA00023457"/>
    </source>
</evidence>
<dbReference type="Pfam" id="PF22451">
    <property type="entry name" value="NirdL-like_HTH"/>
    <property type="match status" value="2"/>
</dbReference>
<dbReference type="PANTHER" id="PTHR43413">
    <property type="entry name" value="TRANSCRIPTIONAL REGULATOR, ASNC FAMILY"/>
    <property type="match status" value="1"/>
</dbReference>
<reference evidence="8" key="1">
    <citation type="submission" date="2021-03" db="EMBL/GenBank/DDBJ databases">
        <title>Ottowia sp. 27C isolated from the cloaca of a Giant Asian pond turtle (Heosemys grandis).</title>
        <authorList>
            <person name="Spergser J."/>
            <person name="Busse H.-J."/>
        </authorList>
    </citation>
    <scope>NUCLEOTIDE SEQUENCE</scope>
    <source>
        <strain evidence="8">27C</strain>
    </source>
</reference>
<evidence type="ECO:0000256" key="2">
    <source>
        <dbReference type="ARBA" id="ARBA00023444"/>
    </source>
</evidence>
<keyword evidence="9" id="KW-1185">Reference proteome</keyword>
<dbReference type="InterPro" id="IPR050684">
    <property type="entry name" value="HTH-Siroheme_Decarb"/>
</dbReference>
<evidence type="ECO:0000256" key="5">
    <source>
        <dbReference type="ARBA" id="ARBA00048470"/>
    </source>
</evidence>
<feature type="domain" description="Siroheme decarboxylase NirL-like HTH" evidence="7">
    <location>
        <begin position="12"/>
        <end position="48"/>
    </location>
</feature>
<dbReference type="Pfam" id="PF17805">
    <property type="entry name" value="AsnC_trans_reg2"/>
    <property type="match status" value="2"/>
</dbReference>
<name>A0A975H7R4_9BURK</name>
<dbReference type="InterPro" id="IPR053953">
    <property type="entry name" value="NirdL-like_HTH"/>
</dbReference>
<accession>A0A975H7R4</accession>
<dbReference type="GO" id="GO:0016829">
    <property type="term" value="F:lyase activity"/>
    <property type="evidence" value="ECO:0007669"/>
    <property type="project" value="UniProtKB-KW"/>
</dbReference>
<evidence type="ECO:0000259" key="6">
    <source>
        <dbReference type="Pfam" id="PF17805"/>
    </source>
</evidence>
<evidence type="ECO:0000313" key="8">
    <source>
        <dbReference type="EMBL" id="QTD47327.1"/>
    </source>
</evidence>
<protein>
    <recommendedName>
        <fullName evidence="4">siroheme decarboxylase</fullName>
        <ecNumber evidence="4">4.1.1.111</ecNumber>
    </recommendedName>
</protein>
<comment type="pathway">
    <text evidence="2">Porphyrin-containing compound metabolism.</text>
</comment>